<organism evidence="1 2">
    <name type="scientific">Citrus unshiu</name>
    <name type="common">Satsuma mandarin</name>
    <name type="synonym">Citrus nobilis var. unshiu</name>
    <dbReference type="NCBI Taxonomy" id="55188"/>
    <lineage>
        <taxon>Eukaryota</taxon>
        <taxon>Viridiplantae</taxon>
        <taxon>Streptophyta</taxon>
        <taxon>Embryophyta</taxon>
        <taxon>Tracheophyta</taxon>
        <taxon>Spermatophyta</taxon>
        <taxon>Magnoliopsida</taxon>
        <taxon>eudicotyledons</taxon>
        <taxon>Gunneridae</taxon>
        <taxon>Pentapetalae</taxon>
        <taxon>rosids</taxon>
        <taxon>malvids</taxon>
        <taxon>Sapindales</taxon>
        <taxon>Rutaceae</taxon>
        <taxon>Aurantioideae</taxon>
        <taxon>Citrus</taxon>
    </lineage>
</organism>
<name>A0A2H5PY11_CITUN</name>
<keyword evidence="2" id="KW-1185">Reference proteome</keyword>
<comment type="caution">
    <text evidence="1">The sequence shown here is derived from an EMBL/GenBank/DDBJ whole genome shotgun (WGS) entry which is preliminary data.</text>
</comment>
<reference evidence="1 2" key="1">
    <citation type="journal article" date="2017" name="Front. Genet.">
        <title>Draft sequencing of the heterozygous diploid genome of Satsuma (Citrus unshiu Marc.) using a hybrid assembly approach.</title>
        <authorList>
            <person name="Shimizu T."/>
            <person name="Tanizawa Y."/>
            <person name="Mochizuki T."/>
            <person name="Nagasaki H."/>
            <person name="Yoshioka T."/>
            <person name="Toyoda A."/>
            <person name="Fujiyama A."/>
            <person name="Kaminuma E."/>
            <person name="Nakamura Y."/>
        </authorList>
    </citation>
    <scope>NUCLEOTIDE SEQUENCE [LARGE SCALE GENOMIC DNA]</scope>
    <source>
        <strain evidence="2">cv. Miyagawa wase</strain>
    </source>
</reference>
<dbReference type="Proteomes" id="UP000236630">
    <property type="component" value="Unassembled WGS sequence"/>
</dbReference>
<evidence type="ECO:0000313" key="2">
    <source>
        <dbReference type="Proteomes" id="UP000236630"/>
    </source>
</evidence>
<dbReference type="EMBL" id="BDQV01000157">
    <property type="protein sequence ID" value="GAY57233.1"/>
    <property type="molecule type" value="Genomic_DNA"/>
</dbReference>
<protein>
    <submittedName>
        <fullName evidence="1">Uncharacterized protein</fullName>
    </submittedName>
</protein>
<dbReference type="AlphaFoldDB" id="A0A2H5PY11"/>
<sequence>MRFDELLSIVYRLSFSVGACHNHQSPNGKSFNTSWPRGDCMRKTQTQISLGDVGNEEHAYRKIRLRAEDVQEKNVLTPSKGRIF</sequence>
<evidence type="ECO:0000313" key="1">
    <source>
        <dbReference type="EMBL" id="GAY57233.1"/>
    </source>
</evidence>
<gene>
    <name evidence="1" type="ORF">CUMW_177860</name>
</gene>
<proteinExistence type="predicted"/>
<accession>A0A2H5PY11</accession>